<comment type="similarity">
    <text evidence="1">Belongs to the peptidase S9C family.</text>
</comment>
<dbReference type="SUPFAM" id="SSF53474">
    <property type="entry name" value="alpha/beta-Hydrolases"/>
    <property type="match status" value="1"/>
</dbReference>
<evidence type="ECO:0000313" key="8">
    <source>
        <dbReference type="Proteomes" id="UP000190150"/>
    </source>
</evidence>
<name>A0A1T5CA86_9SPHI</name>
<dbReference type="EMBL" id="FUZF01000003">
    <property type="protein sequence ID" value="SKB56291.1"/>
    <property type="molecule type" value="Genomic_DNA"/>
</dbReference>
<dbReference type="GO" id="GO:0006508">
    <property type="term" value="P:proteolysis"/>
    <property type="evidence" value="ECO:0007669"/>
    <property type="project" value="UniProtKB-KW"/>
</dbReference>
<evidence type="ECO:0000256" key="1">
    <source>
        <dbReference type="ARBA" id="ARBA00010040"/>
    </source>
</evidence>
<reference evidence="8" key="1">
    <citation type="submission" date="2017-02" db="EMBL/GenBank/DDBJ databases">
        <authorList>
            <person name="Varghese N."/>
            <person name="Submissions S."/>
        </authorList>
    </citation>
    <scope>NUCLEOTIDE SEQUENCE [LARGE SCALE GENOMIC DNA]</scope>
    <source>
        <strain evidence="8">DSM 24091</strain>
    </source>
</reference>
<evidence type="ECO:0000256" key="2">
    <source>
        <dbReference type="ARBA" id="ARBA00022670"/>
    </source>
</evidence>
<protein>
    <submittedName>
        <fullName evidence="7">Dipeptidyl aminopeptidase/acylaminoacyl peptidase</fullName>
    </submittedName>
</protein>
<dbReference type="STRING" id="1513896.SAMN05660841_01255"/>
<feature type="domain" description="Peptidase S9 prolyl oligopeptidase catalytic" evidence="6">
    <location>
        <begin position="516"/>
        <end position="724"/>
    </location>
</feature>
<evidence type="ECO:0000259" key="6">
    <source>
        <dbReference type="Pfam" id="PF00326"/>
    </source>
</evidence>
<dbReference type="Gene3D" id="3.40.50.1820">
    <property type="entry name" value="alpha/beta hydrolase"/>
    <property type="match status" value="1"/>
</dbReference>
<proteinExistence type="inferred from homology"/>
<accession>A0A1T5CA86</accession>
<dbReference type="Proteomes" id="UP000190150">
    <property type="component" value="Unassembled WGS sequence"/>
</dbReference>
<evidence type="ECO:0000313" key="7">
    <source>
        <dbReference type="EMBL" id="SKB56291.1"/>
    </source>
</evidence>
<dbReference type="SUPFAM" id="SSF82171">
    <property type="entry name" value="DPP6 N-terminal domain-like"/>
    <property type="match status" value="1"/>
</dbReference>
<evidence type="ECO:0000256" key="3">
    <source>
        <dbReference type="ARBA" id="ARBA00022729"/>
    </source>
</evidence>
<dbReference type="PANTHER" id="PTHR42776:SF13">
    <property type="entry name" value="DIPEPTIDYL-PEPTIDASE 5"/>
    <property type="match status" value="1"/>
</dbReference>
<dbReference type="Pfam" id="PF00326">
    <property type="entry name" value="Peptidase_S9"/>
    <property type="match status" value="1"/>
</dbReference>
<sequence length="724" mass="81413">MQGSTPVGLLLGYFLILHLCLLEKVMNKLSMLAAGLLISVTTVAQKKPEVEFDKSLITTKVHESFGKKNMTAMDLWELGRVSAEGLSPDGKTLLYGVSYYSLKDNKSEKNLYALSLSDKSVKQFTVDAGAESVLTVASNGDVLYTFKGQIWRKSLQGGEPVQLTDVEGGLENVKFSPDGKHILFSKSVLIKNYHSVDKYKDLPKSNIYVYDNLDYRHWDSFNDGRFNHPFIASYTNGKIGEAVDLLKDEPYYSPTAPFGGAEDFAWSPDGKSVFYVCKKKFGKEYATSTNTDIYQYELATGQTKNITEGMLGYDNNPVFSPDGKRLSWLSMRTDGYEADKNDIVVLDPLTSQKVNLTAHWDGTVNSFVWSKDNRKIFFVAPTRGTVQLFAIDVPVNLNVRSLPSIQQISDGQFDIIGIVGELKDGLVVSSTKMTQATELYHYAFKSKKLSPLTTVNDAHYAKLNETKVEGRFTKASDGQDLFSWVIYPPNFDPSKKYPTLLFCQGGPQSATTQGYSFRWSFQLMASQGYIVILPNRRGMPGWGVKWNEDISKDWGGQAIRDYLSAIDDFSKESYVDKSRIGAIGASYGGYSVFMLAGVHEGRFKSFISHCGLFDMTSWYGTTEELFFANHDLGGAYWDKKNEKTYTDFNPIKHVDKWNTPILIFQGGKDYRVPIGQGLEAFQAAQLKGVKSRLVYMPDENHWVLSGHNAQVWQREFFDWLKETL</sequence>
<dbReference type="PANTHER" id="PTHR42776">
    <property type="entry name" value="SERINE PEPTIDASE S9 FAMILY MEMBER"/>
    <property type="match status" value="1"/>
</dbReference>
<dbReference type="InterPro" id="IPR029058">
    <property type="entry name" value="AB_hydrolase_fold"/>
</dbReference>
<gene>
    <name evidence="7" type="ORF">SAMN05660841_01255</name>
</gene>
<dbReference type="Gene3D" id="2.120.10.30">
    <property type="entry name" value="TolB, C-terminal domain"/>
    <property type="match status" value="2"/>
</dbReference>
<organism evidence="7 8">
    <name type="scientific">Sphingobacterium nematocida</name>
    <dbReference type="NCBI Taxonomy" id="1513896"/>
    <lineage>
        <taxon>Bacteria</taxon>
        <taxon>Pseudomonadati</taxon>
        <taxon>Bacteroidota</taxon>
        <taxon>Sphingobacteriia</taxon>
        <taxon>Sphingobacteriales</taxon>
        <taxon>Sphingobacteriaceae</taxon>
        <taxon>Sphingobacterium</taxon>
    </lineage>
</organism>
<keyword evidence="7" id="KW-0031">Aminopeptidase</keyword>
<keyword evidence="2" id="KW-0645">Protease</keyword>
<keyword evidence="8" id="KW-1185">Reference proteome</keyword>
<dbReference type="InterPro" id="IPR011659">
    <property type="entry name" value="WD40"/>
</dbReference>
<dbReference type="AlphaFoldDB" id="A0A1T5CA86"/>
<dbReference type="Pfam" id="PF07676">
    <property type="entry name" value="PD40"/>
    <property type="match status" value="2"/>
</dbReference>
<dbReference type="FunFam" id="3.40.50.1820:FF:000028">
    <property type="entry name" value="S9 family peptidase"/>
    <property type="match status" value="1"/>
</dbReference>
<evidence type="ECO:0000256" key="5">
    <source>
        <dbReference type="ARBA" id="ARBA00022825"/>
    </source>
</evidence>
<evidence type="ECO:0000256" key="4">
    <source>
        <dbReference type="ARBA" id="ARBA00022801"/>
    </source>
</evidence>
<dbReference type="GO" id="GO:0004252">
    <property type="term" value="F:serine-type endopeptidase activity"/>
    <property type="evidence" value="ECO:0007669"/>
    <property type="project" value="TreeGrafter"/>
</dbReference>
<keyword evidence="3" id="KW-0732">Signal</keyword>
<dbReference type="InterPro" id="IPR001375">
    <property type="entry name" value="Peptidase_S9_cat"/>
</dbReference>
<keyword evidence="5" id="KW-0720">Serine protease</keyword>
<dbReference type="GO" id="GO:0004177">
    <property type="term" value="F:aminopeptidase activity"/>
    <property type="evidence" value="ECO:0007669"/>
    <property type="project" value="UniProtKB-KW"/>
</dbReference>
<dbReference type="InterPro" id="IPR011042">
    <property type="entry name" value="6-blade_b-propeller_TolB-like"/>
</dbReference>
<keyword evidence="4" id="KW-0378">Hydrolase</keyword>